<dbReference type="AlphaFoldDB" id="A0A7V0T4A9"/>
<dbReference type="Proteomes" id="UP000885672">
    <property type="component" value="Unassembled WGS sequence"/>
</dbReference>
<dbReference type="SUPFAM" id="SSF82171">
    <property type="entry name" value="DPP6 N-terminal domain-like"/>
    <property type="match status" value="1"/>
</dbReference>
<feature type="signal peptide" evidence="2">
    <location>
        <begin position="1"/>
        <end position="21"/>
    </location>
</feature>
<evidence type="ECO:0000313" key="3">
    <source>
        <dbReference type="EMBL" id="HDQ98673.1"/>
    </source>
</evidence>
<dbReference type="EMBL" id="DSBX01000005">
    <property type="protein sequence ID" value="HDQ98673.1"/>
    <property type="molecule type" value="Genomic_DNA"/>
</dbReference>
<name>A0A7V0T4A9_UNCW3</name>
<evidence type="ECO:0000256" key="1">
    <source>
        <dbReference type="SAM" id="MobiDB-lite"/>
    </source>
</evidence>
<evidence type="ECO:0000256" key="2">
    <source>
        <dbReference type="SAM" id="SignalP"/>
    </source>
</evidence>
<comment type="caution">
    <text evidence="3">The sequence shown here is derived from an EMBL/GenBank/DDBJ whole genome shotgun (WGS) entry which is preliminary data.</text>
</comment>
<organism evidence="3">
    <name type="scientific">candidate division WOR-3 bacterium</name>
    <dbReference type="NCBI Taxonomy" id="2052148"/>
    <lineage>
        <taxon>Bacteria</taxon>
        <taxon>Bacteria division WOR-3</taxon>
    </lineage>
</organism>
<protein>
    <recommendedName>
        <fullName evidence="4">T9SS type A sorting domain-containing protein</fullName>
    </recommendedName>
</protein>
<feature type="region of interest" description="Disordered" evidence="1">
    <location>
        <begin position="44"/>
        <end position="65"/>
    </location>
</feature>
<proteinExistence type="predicted"/>
<accession>A0A7V0T4A9</accession>
<evidence type="ECO:0008006" key="4">
    <source>
        <dbReference type="Google" id="ProtNLM"/>
    </source>
</evidence>
<gene>
    <name evidence="3" type="ORF">ENN51_00075</name>
</gene>
<feature type="chain" id="PRO_5031539664" description="T9SS type A sorting domain-containing protein" evidence="2">
    <location>
        <begin position="22"/>
        <end position="919"/>
    </location>
</feature>
<keyword evidence="2" id="KW-0732">Signal</keyword>
<sequence length="919" mass="100715">MTSGFGRRATFVLLFSTAVNALPVTAAGVDSLLRERTPWNARPLPGEGRPVFLRSQRGRPLSSSPDSVIRDDFVCNDDVSGGCRQSVPAIAHAPDGSFVIAWYGFTAGETDIWFQRFDAEGRPLGENRMANGDSAMRWQGDPALAVAADASFLVTWEDRWQVGDSDIFARLFSPDGNELGPGFRVSDSGVPGDQMVSGAWTSPSGVTLVAWDDRRHGITGDIFARFFDPDLVPLDTGFMVNDDGIGVGNQYQPVVAGDDSGRFVVAWMDGRTGSWNVFGQRFGPARERLGPNFQVTDKDSWQWSPAVAMTRTGRFLVTWDDRRQGRWDVYARVYDAQGQPVGDGFRVPDDPGTAEHSAPAAAANGFDEFLVVWIDRREGYEQIRGRRYGHDGGALGAGFVVSEAIPAPAGRGAPAASAAPDGGYAVAWTDGRDGHLDIHARLLARDGTPRSAPFRVNTDSASSLQRVSSLDMYEDGRVFVAWEDERNGRADIHSALLAPDGRPLAANLRLNDDPAGVNPQYYAAVAAGRTRALATWTDGRDGFNIYGQFLDSAGQPAGANFMVNEAAGGHRWYSYAAMDDADRAFVVWRDTRDGGYRVFGRMFEPDGRPAGASFRVGDADTQELYASIAANSRGRFLVSWMDYRDGRRPDIYAQLYDSTGAKVGVNFRVNDDTANSYHGYPSCAVAADGGFAIAWEDTRNDNYDVCLQWYDADRNPLGANVRVNDGPPDAYAYSPSCAFDRQGRLVVLFNDERDQPRNPQVFAQRYRPDRSRISGNQRLNRPNAAPRNHHWTVGRSIAASDEVIAATWTGNRRLQGWDIYAKLTDWNLVGLAERPVPVPRRLVEVRPTVAGSGRFVVSSPTPDSDRTLRVLDKTGRVVYRDDRPASRFELDLGGRPGGVYFLELRSHTGTAGTAKLVIP</sequence>
<reference evidence="3" key="1">
    <citation type="journal article" date="2020" name="mSystems">
        <title>Genome- and Community-Level Interaction Insights into Carbon Utilization and Element Cycling Functions of Hydrothermarchaeota in Hydrothermal Sediment.</title>
        <authorList>
            <person name="Zhou Z."/>
            <person name="Liu Y."/>
            <person name="Xu W."/>
            <person name="Pan J."/>
            <person name="Luo Z.H."/>
            <person name="Li M."/>
        </authorList>
    </citation>
    <scope>NUCLEOTIDE SEQUENCE [LARGE SCALE GENOMIC DNA]</scope>
    <source>
        <strain evidence="3">SpSt-1182</strain>
    </source>
</reference>